<sequence>MEEEKALQLKLKQERKNQERIAIKAIITAKKARLGTTRQTSTSTLNELAEAMYQQSNSVLPGALEGALQGNSATSAKKSLTQLAKPTFKTPVKEV</sequence>
<dbReference type="EMBL" id="PIEU01000086">
    <property type="protein sequence ID" value="PZL72335.1"/>
    <property type="molecule type" value="Genomic_DNA"/>
</dbReference>
<feature type="compositionally biased region" description="Polar residues" evidence="1">
    <location>
        <begin position="70"/>
        <end position="84"/>
    </location>
</feature>
<evidence type="ECO:0000313" key="2">
    <source>
        <dbReference type="EMBL" id="PZL72335.1"/>
    </source>
</evidence>
<reference evidence="2 3" key="1">
    <citation type="submission" date="2017-11" db="EMBL/GenBank/DDBJ databases">
        <title>Draft genome sequence of Enterococcus plantarum TRW2 strain isolated from lettuce.</title>
        <authorList>
            <person name="Kim E.B."/>
            <person name="Marco M.L."/>
            <person name="Williams T.R."/>
            <person name="You I.H."/>
        </authorList>
    </citation>
    <scope>NUCLEOTIDE SEQUENCE [LARGE SCALE GENOMIC DNA]</scope>
    <source>
        <strain evidence="2 3">TRW2</strain>
    </source>
</reference>
<gene>
    <name evidence="2" type="ORF">CI088_10705</name>
</gene>
<keyword evidence="3" id="KW-1185">Reference proteome</keyword>
<dbReference type="AlphaFoldDB" id="A0A2W4B8A7"/>
<evidence type="ECO:0000313" key="3">
    <source>
        <dbReference type="Proteomes" id="UP000249828"/>
    </source>
</evidence>
<evidence type="ECO:0000256" key="1">
    <source>
        <dbReference type="SAM" id="MobiDB-lite"/>
    </source>
</evidence>
<accession>A0A2W4B8A7</accession>
<protein>
    <submittedName>
        <fullName evidence="2">Uncharacterized protein</fullName>
    </submittedName>
</protein>
<dbReference type="Proteomes" id="UP000249828">
    <property type="component" value="Unassembled WGS sequence"/>
</dbReference>
<name>A0A2W4B8A7_9ENTE</name>
<organism evidence="2 3">
    <name type="scientific">Enterococcus plantarum</name>
    <dbReference type="NCBI Taxonomy" id="1077675"/>
    <lineage>
        <taxon>Bacteria</taxon>
        <taxon>Bacillati</taxon>
        <taxon>Bacillota</taxon>
        <taxon>Bacilli</taxon>
        <taxon>Lactobacillales</taxon>
        <taxon>Enterococcaceae</taxon>
        <taxon>Enterococcus</taxon>
    </lineage>
</organism>
<proteinExistence type="predicted"/>
<feature type="region of interest" description="Disordered" evidence="1">
    <location>
        <begin position="70"/>
        <end position="95"/>
    </location>
</feature>
<dbReference type="RefSeq" id="WP_111248183.1">
    <property type="nucleotide sequence ID" value="NZ_JAFLVY010000002.1"/>
</dbReference>
<comment type="caution">
    <text evidence="2">The sequence shown here is derived from an EMBL/GenBank/DDBJ whole genome shotgun (WGS) entry which is preliminary data.</text>
</comment>